<name>A0A8T8S9A2_9BASI</name>
<evidence type="ECO:0000256" key="1">
    <source>
        <dbReference type="SAM" id="MobiDB-lite"/>
    </source>
</evidence>
<evidence type="ECO:0000313" key="2">
    <source>
        <dbReference type="EMBL" id="KAE8235401.1"/>
    </source>
</evidence>
<reference evidence="2" key="2">
    <citation type="journal article" date="2019" name="IMA Fungus">
        <title>Genome sequencing and comparison of five Tilletia species to identify candidate genes for the detection of regulated species infecting wheat.</title>
        <authorList>
            <person name="Nguyen H.D.T."/>
            <person name="Sultana T."/>
            <person name="Kesanakurti P."/>
            <person name="Hambleton S."/>
        </authorList>
    </citation>
    <scope>NUCLEOTIDE SEQUENCE</scope>
    <source>
        <strain evidence="2">DAOMC 236416</strain>
    </source>
</reference>
<proteinExistence type="predicted"/>
<dbReference type="AlphaFoldDB" id="A0A8T8S9A2"/>
<comment type="caution">
    <text evidence="2">The sequence shown here is derived from an EMBL/GenBank/DDBJ whole genome shotgun (WGS) entry which is preliminary data.</text>
</comment>
<organism evidence="2 3">
    <name type="scientific">Tilletia indica</name>
    <dbReference type="NCBI Taxonomy" id="43049"/>
    <lineage>
        <taxon>Eukaryota</taxon>
        <taxon>Fungi</taxon>
        <taxon>Dikarya</taxon>
        <taxon>Basidiomycota</taxon>
        <taxon>Ustilaginomycotina</taxon>
        <taxon>Exobasidiomycetes</taxon>
        <taxon>Tilletiales</taxon>
        <taxon>Tilletiaceae</taxon>
        <taxon>Tilletia</taxon>
    </lineage>
</organism>
<evidence type="ECO:0000313" key="3">
    <source>
        <dbReference type="Proteomes" id="UP000077521"/>
    </source>
</evidence>
<keyword evidence="3" id="KW-1185">Reference proteome</keyword>
<dbReference type="EMBL" id="LWDF02002789">
    <property type="protein sequence ID" value="KAE8235401.1"/>
    <property type="molecule type" value="Genomic_DNA"/>
</dbReference>
<accession>A0A8T8S9A2</accession>
<dbReference type="Proteomes" id="UP000077521">
    <property type="component" value="Unassembled WGS sequence"/>
</dbReference>
<feature type="region of interest" description="Disordered" evidence="1">
    <location>
        <begin position="38"/>
        <end position="62"/>
    </location>
</feature>
<gene>
    <name evidence="2" type="ORF">A4X13_0g9509</name>
</gene>
<feature type="non-terminal residue" evidence="2">
    <location>
        <position position="209"/>
    </location>
</feature>
<protein>
    <submittedName>
        <fullName evidence="2">Uncharacterized protein</fullName>
    </submittedName>
</protein>
<reference evidence="2" key="1">
    <citation type="submission" date="2016-04" db="EMBL/GenBank/DDBJ databases">
        <authorList>
            <person name="Nguyen H.D."/>
            <person name="Samba Siva P."/>
            <person name="Cullis J."/>
            <person name="Levesque C.A."/>
            <person name="Hambleton S."/>
        </authorList>
    </citation>
    <scope>NUCLEOTIDE SEQUENCE</scope>
    <source>
        <strain evidence="2">DAOMC 236416</strain>
    </source>
</reference>
<sequence>MSANNNSVSVPPALAASLRFLERLPAEDRADVEKAIRDQWEEDQEHAQEQAARAAEEEADRLQAEELAADAEAQRQAAALREQEAHVTAAKALVDMVKAHDSTTEAKDKGKKVLQDDEAENTLDLLIALPSQKIRDKIKACEYVDIWHLTTEGMAAATRSKLTGTTYDFGPEGFKLKEDLTGFKKDQDLSSAAWITAVGHYVRIMQLEG</sequence>